<proteinExistence type="predicted"/>
<keyword evidence="1" id="KW-0805">Transcription regulation</keyword>
<keyword evidence="3" id="KW-0804">Transcription</keyword>
<dbReference type="Gene3D" id="1.10.10.60">
    <property type="entry name" value="Homeodomain-like"/>
    <property type="match status" value="1"/>
</dbReference>
<organism evidence="5 6">
    <name type="scientific">Epilithonimonas arachidiradicis</name>
    <dbReference type="NCBI Taxonomy" id="1617282"/>
    <lineage>
        <taxon>Bacteria</taxon>
        <taxon>Pseudomonadati</taxon>
        <taxon>Bacteroidota</taxon>
        <taxon>Flavobacteriia</taxon>
        <taxon>Flavobacteriales</taxon>
        <taxon>Weeksellaceae</taxon>
        <taxon>Chryseobacterium group</taxon>
        <taxon>Epilithonimonas</taxon>
    </lineage>
</organism>
<dbReference type="SMART" id="SM00342">
    <property type="entry name" value="HTH_ARAC"/>
    <property type="match status" value="1"/>
</dbReference>
<name>A0ABQ1X5S2_9FLAO</name>
<dbReference type="EMBL" id="BMCW01000004">
    <property type="protein sequence ID" value="GGG59277.1"/>
    <property type="molecule type" value="Genomic_DNA"/>
</dbReference>
<dbReference type="InterPro" id="IPR009057">
    <property type="entry name" value="Homeodomain-like_sf"/>
</dbReference>
<evidence type="ECO:0000256" key="1">
    <source>
        <dbReference type="ARBA" id="ARBA00023015"/>
    </source>
</evidence>
<evidence type="ECO:0000256" key="3">
    <source>
        <dbReference type="ARBA" id="ARBA00023163"/>
    </source>
</evidence>
<comment type="caution">
    <text evidence="5">The sequence shown here is derived from an EMBL/GenBank/DDBJ whole genome shotgun (WGS) entry which is preliminary data.</text>
</comment>
<dbReference type="Pfam" id="PF12833">
    <property type="entry name" value="HTH_18"/>
    <property type="match status" value="1"/>
</dbReference>
<sequence length="297" mass="34095">MCKEIVMPKNDSITLNRMDYSSGIAVGIWNGSTPGIIKALSPHRHDHYTCMLIEADQLEVVFDFKHLTMPVGTLFISPPGQVHQILETLSATGCYLSFESRHIGRTAQTRLDNLLEETLIIALSNNERDWFRTIFDSMMKLQDLNDSAYRQVEEPLLSAFIEQAVLCYKRQSFINSESISLRSISLTKEFRNLVKSHFRSIKRPSEFAEMLNITVGHLSDTVKKVTGLSASEHIQKEVMNEAQRLLYYTEISIKEISYQLGYQDTKYFIRLFSKKAGCSPSEYRKKYAENSDQTLDH</sequence>
<evidence type="ECO:0000259" key="4">
    <source>
        <dbReference type="PROSITE" id="PS01124"/>
    </source>
</evidence>
<gene>
    <name evidence="5" type="primary">pobR</name>
    <name evidence="5" type="ORF">GCM10007332_21190</name>
</gene>
<feature type="domain" description="HTH araC/xylS-type" evidence="4">
    <location>
        <begin position="188"/>
        <end position="286"/>
    </location>
</feature>
<evidence type="ECO:0000313" key="6">
    <source>
        <dbReference type="Proteomes" id="UP000658202"/>
    </source>
</evidence>
<dbReference type="SUPFAM" id="SSF51215">
    <property type="entry name" value="Regulatory protein AraC"/>
    <property type="match status" value="1"/>
</dbReference>
<dbReference type="InterPro" id="IPR018060">
    <property type="entry name" value="HTH_AraC"/>
</dbReference>
<keyword evidence="6" id="KW-1185">Reference proteome</keyword>
<evidence type="ECO:0000256" key="2">
    <source>
        <dbReference type="ARBA" id="ARBA00023125"/>
    </source>
</evidence>
<protein>
    <submittedName>
        <fullName evidence="5">AraC family transcriptional regulator</fullName>
    </submittedName>
</protein>
<keyword evidence="2" id="KW-0238">DNA-binding</keyword>
<evidence type="ECO:0000313" key="5">
    <source>
        <dbReference type="EMBL" id="GGG59277.1"/>
    </source>
</evidence>
<dbReference type="SUPFAM" id="SSF46689">
    <property type="entry name" value="Homeodomain-like"/>
    <property type="match status" value="1"/>
</dbReference>
<dbReference type="InterPro" id="IPR020449">
    <property type="entry name" value="Tscrpt_reg_AraC-type_HTH"/>
</dbReference>
<dbReference type="PRINTS" id="PR00032">
    <property type="entry name" value="HTHARAC"/>
</dbReference>
<reference evidence="6" key="1">
    <citation type="journal article" date="2019" name="Int. J. Syst. Evol. Microbiol.">
        <title>The Global Catalogue of Microorganisms (GCM) 10K type strain sequencing project: providing services to taxonomists for standard genome sequencing and annotation.</title>
        <authorList>
            <consortium name="The Broad Institute Genomics Platform"/>
            <consortium name="The Broad Institute Genome Sequencing Center for Infectious Disease"/>
            <person name="Wu L."/>
            <person name="Ma J."/>
        </authorList>
    </citation>
    <scope>NUCLEOTIDE SEQUENCE [LARGE SCALE GENOMIC DNA]</scope>
    <source>
        <strain evidence="6">CCM 8490</strain>
    </source>
</reference>
<dbReference type="Proteomes" id="UP000658202">
    <property type="component" value="Unassembled WGS sequence"/>
</dbReference>
<dbReference type="PROSITE" id="PS01124">
    <property type="entry name" value="HTH_ARAC_FAMILY_2"/>
    <property type="match status" value="1"/>
</dbReference>
<dbReference type="PANTHER" id="PTHR43280:SF32">
    <property type="entry name" value="TRANSCRIPTIONAL REGULATORY PROTEIN"/>
    <property type="match status" value="1"/>
</dbReference>
<dbReference type="PANTHER" id="PTHR43280">
    <property type="entry name" value="ARAC-FAMILY TRANSCRIPTIONAL REGULATOR"/>
    <property type="match status" value="1"/>
</dbReference>
<accession>A0ABQ1X5S2</accession>
<dbReference type="InterPro" id="IPR037923">
    <property type="entry name" value="HTH-like"/>
</dbReference>